<feature type="transmembrane region" description="Helical" evidence="2">
    <location>
        <begin position="168"/>
        <end position="186"/>
    </location>
</feature>
<evidence type="ECO:0000313" key="3">
    <source>
        <dbReference type="EMBL" id="QHS85124.1"/>
    </source>
</evidence>
<keyword evidence="2" id="KW-0472">Membrane</keyword>
<reference evidence="3" key="1">
    <citation type="journal article" date="2020" name="Nature">
        <title>Giant virus diversity and host interactions through global metagenomics.</title>
        <authorList>
            <person name="Schulz F."/>
            <person name="Roux S."/>
            <person name="Paez-Espino D."/>
            <person name="Jungbluth S."/>
            <person name="Walsh D.A."/>
            <person name="Denef V.J."/>
            <person name="McMahon K.D."/>
            <person name="Konstantinidis K.T."/>
            <person name="Eloe-Fadrosh E.A."/>
            <person name="Kyrpides N.C."/>
            <person name="Woyke T."/>
        </authorList>
    </citation>
    <scope>NUCLEOTIDE SEQUENCE</scope>
    <source>
        <strain evidence="3">GVMAG-M-3300009182-67</strain>
    </source>
</reference>
<accession>A0A6C0B009</accession>
<protein>
    <submittedName>
        <fullName evidence="3">Uncharacterized protein</fullName>
    </submittedName>
</protein>
<dbReference type="EMBL" id="MN739040">
    <property type="protein sequence ID" value="QHS85124.1"/>
    <property type="molecule type" value="Genomic_DNA"/>
</dbReference>
<organism evidence="3">
    <name type="scientific">viral metagenome</name>
    <dbReference type="NCBI Taxonomy" id="1070528"/>
    <lineage>
        <taxon>unclassified sequences</taxon>
        <taxon>metagenomes</taxon>
        <taxon>organismal metagenomes</taxon>
    </lineage>
</organism>
<evidence type="ECO:0000256" key="1">
    <source>
        <dbReference type="SAM" id="MobiDB-lite"/>
    </source>
</evidence>
<dbReference type="AlphaFoldDB" id="A0A6C0B009"/>
<sequence>MSRLNFSPVENAFNLGSKQIKDTKEEIAHLTKLILESNNMDSKKPKQTNSEPPPPDTTPNQQSYARIGYPDKQTAIFRPNTAQDDIDYNLMKVIGHPKFDDIVRNYALINHPEWLLKEVVYTPVNVNSNANVNSNYSNSPNNVSYFGGNRSNFGNQYQSTVCSDVKNYVMFFLICMIIFLSLTFYFK</sequence>
<feature type="region of interest" description="Disordered" evidence="1">
    <location>
        <begin position="36"/>
        <end position="64"/>
    </location>
</feature>
<evidence type="ECO:0000256" key="2">
    <source>
        <dbReference type="SAM" id="Phobius"/>
    </source>
</evidence>
<name>A0A6C0B009_9ZZZZ</name>
<keyword evidence="2" id="KW-1133">Transmembrane helix</keyword>
<keyword evidence="2" id="KW-0812">Transmembrane</keyword>
<proteinExistence type="predicted"/>